<evidence type="ECO:0000256" key="4">
    <source>
        <dbReference type="ARBA" id="ARBA00022967"/>
    </source>
</evidence>
<organism evidence="9 10">
    <name type="scientific">Rubneribacter badeniensis</name>
    <dbReference type="NCBI Taxonomy" id="2070688"/>
    <lineage>
        <taxon>Bacteria</taxon>
        <taxon>Bacillati</taxon>
        <taxon>Actinomycetota</taxon>
        <taxon>Coriobacteriia</taxon>
        <taxon>Eggerthellales</taxon>
        <taxon>Eggerthellaceae</taxon>
        <taxon>Rubneribacter</taxon>
    </lineage>
</organism>
<dbReference type="EMBL" id="DYZL01000028">
    <property type="protein sequence ID" value="HJH42426.1"/>
    <property type="molecule type" value="Genomic_DNA"/>
</dbReference>
<keyword evidence="6 7" id="KW-0472">Membrane</keyword>
<accession>A0A9D2VJ68</accession>
<keyword evidence="3 8" id="KW-0812">Transmembrane</keyword>
<sequence length="404" mass="42902">MDILMQIFPGIFTLFDDPLVGAVRVALIVLGFVLALYGFKGKLEPLIMVPMGLGMIAVNAGVLFLGDGSTGTLIIDPLVSETDDLMQAIQVNFLQPIYNFTFSNNLIACLVFMGIGARSELSFLLARPWTCIIIAIFAEMGTFITLSLGVNLFGLDPAQAASVAIIGGADGPMVLFGTLMMAPEMFVSVSIIAYLYLSLTYAGYPYIIKALVPKKYRGLDVEFDMPQVSSKSKFIFIVVVCLILCLLLPVAAPLMLSFFLGMAVKEAKILPYQELFEGVITSISSMFLGLVLGTLCEASTILNPVVGVVLILGIVALAISAVGGLLGGWVVYLFDKRRGKTFNPVVGIAGVSCMPTTTKLAQHAAEEENPFAIIIPIAMGCNISGVIVSAIAAGVFVATISLVL</sequence>
<dbReference type="GO" id="GO:0006814">
    <property type="term" value="P:sodium ion transport"/>
    <property type="evidence" value="ECO:0007669"/>
    <property type="project" value="UniProtKB-UniRule"/>
</dbReference>
<feature type="transmembrane region" description="Helical" evidence="8">
    <location>
        <begin position="46"/>
        <end position="66"/>
    </location>
</feature>
<dbReference type="PANTHER" id="PTHR35806">
    <property type="entry name" value="OXALOACETATE DECARBOXYLASE BETA CHAIN 2"/>
    <property type="match status" value="1"/>
</dbReference>
<evidence type="ECO:0000256" key="1">
    <source>
        <dbReference type="ARBA" id="ARBA00004651"/>
    </source>
</evidence>
<protein>
    <recommendedName>
        <fullName evidence="7">Carboxybiotin decarboxylase</fullName>
        <ecNumber evidence="7">7.2.4.1</ecNumber>
    </recommendedName>
</protein>
<evidence type="ECO:0000256" key="6">
    <source>
        <dbReference type="ARBA" id="ARBA00023136"/>
    </source>
</evidence>
<feature type="transmembrane region" description="Helical" evidence="8">
    <location>
        <begin position="20"/>
        <end position="39"/>
    </location>
</feature>
<evidence type="ECO:0000256" key="7">
    <source>
        <dbReference type="PIRNR" id="PIRNR015658"/>
    </source>
</evidence>
<gene>
    <name evidence="9" type="primary">madB</name>
    <name evidence="9" type="ORF">K8V16_01350</name>
</gene>
<evidence type="ECO:0000256" key="5">
    <source>
        <dbReference type="ARBA" id="ARBA00022989"/>
    </source>
</evidence>
<feature type="transmembrane region" description="Helical" evidence="8">
    <location>
        <begin position="97"/>
        <end position="117"/>
    </location>
</feature>
<evidence type="ECO:0000313" key="9">
    <source>
        <dbReference type="EMBL" id="HJH42426.1"/>
    </source>
</evidence>
<feature type="transmembrane region" description="Helical" evidence="8">
    <location>
        <begin position="129"/>
        <end position="154"/>
    </location>
</feature>
<evidence type="ECO:0000256" key="3">
    <source>
        <dbReference type="ARBA" id="ARBA00022692"/>
    </source>
</evidence>
<dbReference type="PANTHER" id="PTHR35806:SF1">
    <property type="entry name" value="OXALOACETATE DECARBOXYLASE BETA CHAIN 2"/>
    <property type="match status" value="1"/>
</dbReference>
<dbReference type="GO" id="GO:0015451">
    <property type="term" value="F:decarboxylation-driven active transmembrane transporter activity"/>
    <property type="evidence" value="ECO:0007669"/>
    <property type="project" value="UniProtKB-EC"/>
</dbReference>
<dbReference type="Proteomes" id="UP000789325">
    <property type="component" value="Unassembled WGS sequence"/>
</dbReference>
<dbReference type="GO" id="GO:0016829">
    <property type="term" value="F:lyase activity"/>
    <property type="evidence" value="ECO:0007669"/>
    <property type="project" value="InterPro"/>
</dbReference>
<keyword evidence="4" id="KW-1278">Translocase</keyword>
<keyword evidence="7" id="KW-0406">Ion transport</keyword>
<name>A0A9D2VJ68_9ACTN</name>
<dbReference type="InterPro" id="IPR017558">
    <property type="entry name" value="Malonate_biotin"/>
</dbReference>
<comment type="function">
    <text evidence="7">Beta subunit of the biotin-dependent malonate decarboxylase multienzyme complex (EC 7.2.4.4). Acts as an integral membrane-bound carboxybiotin protein decarboxylase by releasing the carboxyl group of the carboxylated biotin carrier MADF. The free energy of the decarboxylation reaction is used to pump Na(+) out of the cell.</text>
</comment>
<keyword evidence="7" id="KW-0915">Sodium</keyword>
<feature type="transmembrane region" description="Helical" evidence="8">
    <location>
        <begin position="301"/>
        <end position="334"/>
    </location>
</feature>
<proteinExistence type="predicted"/>
<feature type="transmembrane region" description="Helical" evidence="8">
    <location>
        <begin position="186"/>
        <end position="207"/>
    </location>
</feature>
<reference evidence="9" key="2">
    <citation type="submission" date="2021-09" db="EMBL/GenBank/DDBJ databases">
        <authorList>
            <person name="Gilroy R."/>
        </authorList>
    </citation>
    <scope>NUCLEOTIDE SEQUENCE</scope>
    <source>
        <strain evidence="9">USAMLcec12-2067</strain>
    </source>
</reference>
<keyword evidence="7" id="KW-0813">Transport</keyword>
<feature type="transmembrane region" description="Helical" evidence="8">
    <location>
        <begin position="160"/>
        <end position="179"/>
    </location>
</feature>
<comment type="caution">
    <text evidence="9">The sequence shown here is derived from an EMBL/GenBank/DDBJ whole genome shotgun (WGS) entry which is preliminary data.</text>
</comment>
<evidence type="ECO:0000313" key="10">
    <source>
        <dbReference type="Proteomes" id="UP000789325"/>
    </source>
</evidence>
<evidence type="ECO:0000256" key="2">
    <source>
        <dbReference type="ARBA" id="ARBA00022475"/>
    </source>
</evidence>
<keyword evidence="7" id="KW-0739">Sodium transport</keyword>
<dbReference type="EC" id="7.2.4.1" evidence="7"/>
<dbReference type="GO" id="GO:0005886">
    <property type="term" value="C:plasma membrane"/>
    <property type="evidence" value="ECO:0007669"/>
    <property type="project" value="UniProtKB-SubCell"/>
</dbReference>
<dbReference type="PIRSF" id="PIRSF015658">
    <property type="entry name" value="MmdB_OadB"/>
    <property type="match status" value="1"/>
</dbReference>
<feature type="transmembrane region" description="Helical" evidence="8">
    <location>
        <begin position="275"/>
        <end position="295"/>
    </location>
</feature>
<feature type="transmembrane region" description="Helical" evidence="8">
    <location>
        <begin position="234"/>
        <end position="263"/>
    </location>
</feature>
<dbReference type="InterPro" id="IPR005661">
    <property type="entry name" value="OadB_MmdB"/>
</dbReference>
<dbReference type="AlphaFoldDB" id="A0A9D2VJ68"/>
<dbReference type="Pfam" id="PF03977">
    <property type="entry name" value="OAD_beta"/>
    <property type="match status" value="1"/>
</dbReference>
<evidence type="ECO:0000256" key="8">
    <source>
        <dbReference type="SAM" id="Phobius"/>
    </source>
</evidence>
<reference evidence="9" key="1">
    <citation type="journal article" date="2021" name="PeerJ">
        <title>Extensive microbial diversity within the chicken gut microbiome revealed by metagenomics and culture.</title>
        <authorList>
            <person name="Gilroy R."/>
            <person name="Ravi A."/>
            <person name="Getino M."/>
            <person name="Pursley I."/>
            <person name="Horton D.L."/>
            <person name="Alikhan N.F."/>
            <person name="Baker D."/>
            <person name="Gharbi K."/>
            <person name="Hall N."/>
            <person name="Watson M."/>
            <person name="Adriaenssens E.M."/>
            <person name="Foster-Nyarko E."/>
            <person name="Jarju S."/>
            <person name="Secka A."/>
            <person name="Antonio M."/>
            <person name="Oren A."/>
            <person name="Chaudhuri R.R."/>
            <person name="La Ragione R."/>
            <person name="Hildebrand F."/>
            <person name="Pallen M.J."/>
        </authorList>
    </citation>
    <scope>NUCLEOTIDE SEQUENCE</scope>
    <source>
        <strain evidence="9">USAMLcec12-2067</strain>
    </source>
</reference>
<keyword evidence="5 8" id="KW-1133">Transmembrane helix</keyword>
<feature type="transmembrane region" description="Helical" evidence="8">
    <location>
        <begin position="383"/>
        <end position="403"/>
    </location>
</feature>
<comment type="subcellular location">
    <subcellularLocation>
        <location evidence="1">Cell membrane</location>
        <topology evidence="1">Multi-pass membrane protein</topology>
    </subcellularLocation>
</comment>
<comment type="catalytic activity">
    <reaction evidence="7">
        <text>N(6)-carboxybiotinyl-L-lysyl-[protein] + n Na(+)(in) + H(+) = N(6)-biotinyl-L-lysyl-[protein] + n Na(+)(out) + CO2</text>
        <dbReference type="Rhea" id="RHEA:43336"/>
        <dbReference type="Rhea" id="RHEA-COMP:10505"/>
        <dbReference type="Rhea" id="RHEA-COMP:10506"/>
        <dbReference type="ChEBI" id="CHEBI:15378"/>
        <dbReference type="ChEBI" id="CHEBI:16526"/>
        <dbReference type="ChEBI" id="CHEBI:29101"/>
        <dbReference type="ChEBI" id="CHEBI:83144"/>
        <dbReference type="ChEBI" id="CHEBI:83145"/>
        <dbReference type="EC" id="7.2.4.1"/>
    </reaction>
</comment>
<dbReference type="NCBIfam" id="TIGR03136">
    <property type="entry name" value="malonate_biotin"/>
    <property type="match status" value="1"/>
</dbReference>
<keyword evidence="2 7" id="KW-1003">Cell membrane</keyword>